<comment type="caution">
    <text evidence="1">The sequence shown here is derived from an EMBL/GenBank/DDBJ whole genome shotgun (WGS) entry which is preliminary data.</text>
</comment>
<accession>A0ACC2N0X0</accession>
<evidence type="ECO:0000313" key="2">
    <source>
        <dbReference type="Proteomes" id="UP001239111"/>
    </source>
</evidence>
<evidence type="ECO:0000313" key="1">
    <source>
        <dbReference type="EMBL" id="KAJ8664656.1"/>
    </source>
</evidence>
<dbReference type="Proteomes" id="UP001239111">
    <property type="component" value="Chromosome 4"/>
</dbReference>
<dbReference type="EMBL" id="CM056744">
    <property type="protein sequence ID" value="KAJ8664656.1"/>
    <property type="molecule type" value="Genomic_DNA"/>
</dbReference>
<name>A0ACC2N0X0_9HYME</name>
<reference evidence="1" key="1">
    <citation type="submission" date="2023-04" db="EMBL/GenBank/DDBJ databases">
        <title>A chromosome-level genome assembly of the parasitoid wasp Eretmocerus hayati.</title>
        <authorList>
            <person name="Zhong Y."/>
            <person name="Liu S."/>
            <person name="Liu Y."/>
        </authorList>
    </citation>
    <scope>NUCLEOTIDE SEQUENCE</scope>
    <source>
        <strain evidence="1">ZJU_SS_LIU_2023</strain>
    </source>
</reference>
<organism evidence="1 2">
    <name type="scientific">Eretmocerus hayati</name>
    <dbReference type="NCBI Taxonomy" id="131215"/>
    <lineage>
        <taxon>Eukaryota</taxon>
        <taxon>Metazoa</taxon>
        <taxon>Ecdysozoa</taxon>
        <taxon>Arthropoda</taxon>
        <taxon>Hexapoda</taxon>
        <taxon>Insecta</taxon>
        <taxon>Pterygota</taxon>
        <taxon>Neoptera</taxon>
        <taxon>Endopterygota</taxon>
        <taxon>Hymenoptera</taxon>
        <taxon>Apocrita</taxon>
        <taxon>Proctotrupomorpha</taxon>
        <taxon>Chalcidoidea</taxon>
        <taxon>Aphelinidae</taxon>
        <taxon>Aphelininae</taxon>
        <taxon>Eretmocerus</taxon>
    </lineage>
</organism>
<sequence length="370" mass="41012">MLILILVLCFGASATNGAVRMAHLSERTRSEEMLYQVSLQENGRHVCGGSLISEYHVLTAAHCVHHIVLNPEMLNYVTFAVEVGTLTLRKGVYLSVRRISFKRGFIPNEIGPFVMPNDVAIIILKYSAALYSNVRILELPQPNFELNPGTKTLVSGFGSMVYGSEANNDMRRSELQVIEQQDCASYVYYNKGRILQDTQICAFAEYGKGPCTGDSGGPMVYNGNVVVGIVSAGEYFCGSAYPEIYTKVSDHLDYIYFEMNYQYAYGTGETDPSIAINFQDPPIPQESSFAAYGLGFGNQYSWPKFNSSQILFLNSQKDGTPRPEISREIDETVNPALDIETLADAPLILGDLFIIKPSSIRAQSNSRYLI</sequence>
<protein>
    <submittedName>
        <fullName evidence="1">Uncharacterized protein</fullName>
    </submittedName>
</protein>
<proteinExistence type="predicted"/>
<gene>
    <name evidence="1" type="ORF">QAD02_006318</name>
</gene>
<keyword evidence="2" id="KW-1185">Reference proteome</keyword>